<dbReference type="EMBL" id="CP002857">
    <property type="protein sequence ID" value="AEI09980.1"/>
    <property type="molecule type" value="Genomic_DNA"/>
</dbReference>
<dbReference type="SUPFAM" id="SSF103473">
    <property type="entry name" value="MFS general substrate transporter"/>
    <property type="match status" value="1"/>
</dbReference>
<feature type="transmembrane region" description="Helical" evidence="1">
    <location>
        <begin position="405"/>
        <end position="428"/>
    </location>
</feature>
<dbReference type="InterPro" id="IPR052528">
    <property type="entry name" value="Sugar_transport-like"/>
</dbReference>
<organism evidence="2 3">
    <name type="scientific">Corynebacterium resistens (strain DSM 45100 / JCM 12819 / GTC 2026 / SICGH 158)</name>
    <dbReference type="NCBI Taxonomy" id="662755"/>
    <lineage>
        <taxon>Bacteria</taxon>
        <taxon>Bacillati</taxon>
        <taxon>Actinomycetota</taxon>
        <taxon>Actinomycetes</taxon>
        <taxon>Mycobacteriales</taxon>
        <taxon>Corynebacteriaceae</taxon>
        <taxon>Corynebacterium</taxon>
    </lineage>
</organism>
<dbReference type="PANTHER" id="PTHR23526">
    <property type="entry name" value="INTEGRAL MEMBRANE TRANSPORT PROTEIN-RELATED"/>
    <property type="match status" value="1"/>
</dbReference>
<dbReference type="PANTHER" id="PTHR23526:SF1">
    <property type="entry name" value="MAJOR FACILITATOR SUPERFAMILY MFS_1"/>
    <property type="match status" value="1"/>
</dbReference>
<proteinExistence type="predicted"/>
<dbReference type="STRING" id="662755.CRES_1627"/>
<feature type="transmembrane region" description="Helical" evidence="1">
    <location>
        <begin position="448"/>
        <end position="470"/>
    </location>
</feature>
<dbReference type="Proteomes" id="UP000000492">
    <property type="component" value="Chromosome"/>
</dbReference>
<dbReference type="Gene3D" id="1.20.1250.20">
    <property type="entry name" value="MFS general substrate transporter like domains"/>
    <property type="match status" value="2"/>
</dbReference>
<feature type="transmembrane region" description="Helical" evidence="1">
    <location>
        <begin position="82"/>
        <end position="101"/>
    </location>
</feature>
<gene>
    <name evidence="2" type="ordered locus">CRES_1627</name>
</gene>
<protein>
    <submittedName>
        <fullName evidence="2">Membrane protein</fullName>
    </submittedName>
</protein>
<feature type="transmembrane region" description="Helical" evidence="1">
    <location>
        <begin position="193"/>
        <end position="215"/>
    </location>
</feature>
<dbReference type="HOGENOM" id="CLU_051156_0_0_11"/>
<keyword evidence="1" id="KW-0812">Transmembrane</keyword>
<evidence type="ECO:0000313" key="2">
    <source>
        <dbReference type="EMBL" id="AEI09980.1"/>
    </source>
</evidence>
<feature type="transmembrane region" description="Helical" evidence="1">
    <location>
        <begin position="221"/>
        <end position="242"/>
    </location>
</feature>
<keyword evidence="3" id="KW-1185">Reference proteome</keyword>
<feature type="transmembrane region" description="Helical" evidence="1">
    <location>
        <begin position="368"/>
        <end position="393"/>
    </location>
</feature>
<feature type="transmembrane region" description="Helical" evidence="1">
    <location>
        <begin position="126"/>
        <end position="148"/>
    </location>
</feature>
<reference evidence="2 3" key="1">
    <citation type="journal article" date="2012" name="BMC Genomics">
        <title>Complete genome sequence, lifestyle, and multi-drug resistance of the human pathogen Corynebacterium resistens DSM 45100 isolated from blood samples of a leukemia patient.</title>
        <authorList>
            <person name="Schroder J."/>
            <person name="Maus I."/>
            <person name="Meyer K."/>
            <person name="Wordemann S."/>
            <person name="Blom J."/>
            <person name="Jaenicke S."/>
            <person name="Schneider J."/>
            <person name="Trost E."/>
            <person name="Tauch A."/>
        </authorList>
    </citation>
    <scope>NUCLEOTIDE SEQUENCE [LARGE SCALE GENOMIC DNA]</scope>
    <source>
        <strain evidence="3">DSM 45100 / JCM 12819 / CCUG 50093 / GTC 2026 / SICGH 158</strain>
    </source>
</reference>
<accession>F8E0J0</accession>
<name>F8E0J0_CORRG</name>
<feature type="transmembrane region" description="Helical" evidence="1">
    <location>
        <begin position="154"/>
        <end position="173"/>
    </location>
</feature>
<keyword evidence="1" id="KW-0472">Membrane</keyword>
<dbReference type="AlphaFoldDB" id="F8E0J0"/>
<dbReference type="InterPro" id="IPR036259">
    <property type="entry name" value="MFS_trans_sf"/>
</dbReference>
<evidence type="ECO:0000313" key="3">
    <source>
        <dbReference type="Proteomes" id="UP000000492"/>
    </source>
</evidence>
<feature type="transmembrane region" description="Helical" evidence="1">
    <location>
        <begin position="476"/>
        <end position="493"/>
    </location>
</feature>
<dbReference type="KEGG" id="crd:CRES_1627"/>
<evidence type="ECO:0000256" key="1">
    <source>
        <dbReference type="SAM" id="Phobius"/>
    </source>
</evidence>
<feature type="transmembrane region" description="Helical" evidence="1">
    <location>
        <begin position="334"/>
        <end position="356"/>
    </location>
</feature>
<feature type="transmembrane region" description="Helical" evidence="1">
    <location>
        <begin position="300"/>
        <end position="322"/>
    </location>
</feature>
<keyword evidence="1" id="KW-1133">Transmembrane helix</keyword>
<dbReference type="eggNOG" id="COG2814">
    <property type="taxonomic scope" value="Bacteria"/>
</dbReference>
<sequence>MKINDSGHTFCRLTLRRGFCFSRAGLSHPSTKVHSMWKTFTHKLIGTPPESNLEHVEENAGRYSLGFGAQNIGDQIVSAKTVLPWFLGLVAAPAWVLPLLVPIRESGSMLPQAALRPWIQARTRRLPLLLLGSAGQALACFFMALTAIFASGALAGILILACLAMLSLCRALVSLTSKDIAGRVVPKGYRGRLTGFATTVSGGVAIIVGIVLQALQSKLTPTLFATLFVIAAASWALSLWFFRGIRELGGSASVKKQVAEEQQAQQEAQEAMQTPAAYVREVVQDIRELLAGDRTFRSFVLVRTLLLTSALSPTFLVAMAAANQDRAGNSVATALFTGLGTFVIASGVASLLAGKVSGWLSDVSSRNTLAGAALLATVVLVITVALSFVISLVDAAQASSPAPHWLFTVLMWWLPVAFFVVSLAHAAIRVARSTYVVDMAEGDQRTRYVSVANTLMGVLLLIVGAVTSLLAVFNPVWPLAALAGLGLLGAVLARRLPEVSADRSELA</sequence>